<dbReference type="Proteomes" id="UP000030765">
    <property type="component" value="Unassembled WGS sequence"/>
</dbReference>
<reference evidence="2" key="2">
    <citation type="submission" date="2020-05" db="UniProtKB">
        <authorList>
            <consortium name="EnsemblMetazoa"/>
        </authorList>
    </citation>
    <scope>IDENTIFICATION</scope>
</reference>
<keyword evidence="3" id="KW-1185">Reference proteome</keyword>
<evidence type="ECO:0000313" key="1">
    <source>
        <dbReference type="EMBL" id="KFB34731.1"/>
    </source>
</evidence>
<name>A0A084V9T7_ANOSI</name>
<dbReference type="VEuPathDB" id="VectorBase:ASIC000049"/>
<evidence type="ECO:0000313" key="3">
    <source>
        <dbReference type="Proteomes" id="UP000030765"/>
    </source>
</evidence>
<reference evidence="1 3" key="1">
    <citation type="journal article" date="2014" name="BMC Genomics">
        <title>Genome sequence of Anopheles sinensis provides insight into genetics basis of mosquito competence for malaria parasites.</title>
        <authorList>
            <person name="Zhou D."/>
            <person name="Zhang D."/>
            <person name="Ding G."/>
            <person name="Shi L."/>
            <person name="Hou Q."/>
            <person name="Ye Y."/>
            <person name="Xu Y."/>
            <person name="Zhou H."/>
            <person name="Xiong C."/>
            <person name="Li S."/>
            <person name="Yu J."/>
            <person name="Hong S."/>
            <person name="Yu X."/>
            <person name="Zou P."/>
            <person name="Chen C."/>
            <person name="Chang X."/>
            <person name="Wang W."/>
            <person name="Lv Y."/>
            <person name="Sun Y."/>
            <person name="Ma L."/>
            <person name="Shen B."/>
            <person name="Zhu C."/>
        </authorList>
    </citation>
    <scope>NUCLEOTIDE SEQUENCE [LARGE SCALE GENOMIC DNA]</scope>
</reference>
<sequence length="111" mass="11774">MIHGSAGARLHFLGPGGTKGYMATVSIAANPTCTMRIKEDTGSIRPGAGRRDLWGPPLPIWPNPKGPLCVCHSVFDRSANGSLRASIPRLIITFRERNMAGISGVAYCVAV</sequence>
<gene>
    <name evidence="1" type="ORF">ZHAS_00000049</name>
</gene>
<accession>A0A084V9T7</accession>
<proteinExistence type="predicted"/>
<protein>
    <submittedName>
        <fullName evidence="1 2">Isoleucyl-tRNA synthetase</fullName>
    </submittedName>
</protein>
<dbReference type="EMBL" id="KE523861">
    <property type="protein sequence ID" value="KFB34731.1"/>
    <property type="molecule type" value="Genomic_DNA"/>
</dbReference>
<dbReference type="EMBL" id="ATLV01000233">
    <property type="status" value="NOT_ANNOTATED_CDS"/>
    <property type="molecule type" value="Genomic_DNA"/>
</dbReference>
<organism evidence="1">
    <name type="scientific">Anopheles sinensis</name>
    <name type="common">Mosquito</name>
    <dbReference type="NCBI Taxonomy" id="74873"/>
    <lineage>
        <taxon>Eukaryota</taxon>
        <taxon>Metazoa</taxon>
        <taxon>Ecdysozoa</taxon>
        <taxon>Arthropoda</taxon>
        <taxon>Hexapoda</taxon>
        <taxon>Insecta</taxon>
        <taxon>Pterygota</taxon>
        <taxon>Neoptera</taxon>
        <taxon>Endopterygota</taxon>
        <taxon>Diptera</taxon>
        <taxon>Nematocera</taxon>
        <taxon>Culicoidea</taxon>
        <taxon>Culicidae</taxon>
        <taxon>Anophelinae</taxon>
        <taxon>Anopheles</taxon>
    </lineage>
</organism>
<dbReference type="AlphaFoldDB" id="A0A084V9T7"/>
<evidence type="ECO:0000313" key="2">
    <source>
        <dbReference type="EnsemblMetazoa" id="ASIC000049-PA"/>
    </source>
</evidence>
<keyword evidence="1" id="KW-0436">Ligase</keyword>
<dbReference type="EnsemblMetazoa" id="ASIC000049-RA">
    <property type="protein sequence ID" value="ASIC000049-PA"/>
    <property type="gene ID" value="ASIC000049"/>
</dbReference>
<keyword evidence="1" id="KW-0030">Aminoacyl-tRNA synthetase</keyword>
<dbReference type="GO" id="GO:0004812">
    <property type="term" value="F:aminoacyl-tRNA ligase activity"/>
    <property type="evidence" value="ECO:0007669"/>
    <property type="project" value="UniProtKB-KW"/>
</dbReference>